<dbReference type="Proteomes" id="UP000095342">
    <property type="component" value="Chromosome"/>
</dbReference>
<keyword evidence="3" id="KW-0597">Phosphoprotein</keyword>
<dbReference type="Pfam" id="PF13426">
    <property type="entry name" value="PAS_9"/>
    <property type="match status" value="1"/>
</dbReference>
<dbReference type="EC" id="2.7.13.3" evidence="2"/>
<evidence type="ECO:0000256" key="4">
    <source>
        <dbReference type="ARBA" id="ARBA00022679"/>
    </source>
</evidence>
<name>A0A1D8K5H9_9GAMM</name>
<dbReference type="GO" id="GO:0004673">
    <property type="term" value="F:protein histidine kinase activity"/>
    <property type="evidence" value="ECO:0007669"/>
    <property type="project" value="UniProtKB-EC"/>
</dbReference>
<evidence type="ECO:0000259" key="7">
    <source>
        <dbReference type="PROSITE" id="PS50113"/>
    </source>
</evidence>
<sequence>MTKTLDNLLEGCMLIGFDWTYLYVNEAAARHGLQDRDKLLGRAMLEMYPGVEQSDVFRHYRLAMEDRIPQHFETSFTFADGTVNWYELAVEPVPEGVFILSLDITQRKQSEEALETAREFAENLIEAMLDGFSVLDKDGRSVNPNPALCLMTGFSRGEPIDRYPPFPYWPPEEDEPIRAAFEKTMKGEVGHFELTYMRKNGERFPVVVSPSVMRDQHGNILNYIATVKDMSREHEALDALERSESWLRSIYENTNTGIASTDSSGRVSGFNEAFRSM</sequence>
<feature type="domain" description="PAC" evidence="7">
    <location>
        <begin position="190"/>
        <end position="242"/>
    </location>
</feature>
<dbReference type="NCBIfam" id="TIGR00229">
    <property type="entry name" value="sensory_box"/>
    <property type="match status" value="2"/>
</dbReference>
<dbReference type="InterPro" id="IPR000014">
    <property type="entry name" value="PAS"/>
</dbReference>
<accession>A0A1D8K5H9</accession>
<dbReference type="CDD" id="cd00130">
    <property type="entry name" value="PAS"/>
    <property type="match status" value="2"/>
</dbReference>
<dbReference type="Pfam" id="PF08448">
    <property type="entry name" value="PAS_4"/>
    <property type="match status" value="1"/>
</dbReference>
<feature type="domain" description="PAS" evidence="6">
    <location>
        <begin position="117"/>
        <end position="188"/>
    </location>
</feature>
<dbReference type="PANTHER" id="PTHR43304">
    <property type="entry name" value="PHYTOCHROME-LIKE PROTEIN CPH1"/>
    <property type="match status" value="1"/>
</dbReference>
<dbReference type="InterPro" id="IPR052162">
    <property type="entry name" value="Sensor_kinase/Photoreceptor"/>
</dbReference>
<evidence type="ECO:0000313" key="8">
    <source>
        <dbReference type="EMBL" id="AOV16204.1"/>
    </source>
</evidence>
<protein>
    <recommendedName>
        <fullName evidence="2">histidine kinase</fullName>
        <ecNumber evidence="2">2.7.13.3</ecNumber>
    </recommendedName>
</protein>
<comment type="catalytic activity">
    <reaction evidence="1">
        <text>ATP + protein L-histidine = ADP + protein N-phospho-L-histidine.</text>
        <dbReference type="EC" id="2.7.13.3"/>
    </reaction>
</comment>
<feature type="domain" description="PAS" evidence="6">
    <location>
        <begin position="243"/>
        <end position="277"/>
    </location>
</feature>
<dbReference type="SMART" id="SM00086">
    <property type="entry name" value="PAC"/>
    <property type="match status" value="2"/>
</dbReference>
<dbReference type="InterPro" id="IPR000700">
    <property type="entry name" value="PAS-assoc_C"/>
</dbReference>
<evidence type="ECO:0000259" key="6">
    <source>
        <dbReference type="PROSITE" id="PS50112"/>
    </source>
</evidence>
<evidence type="ECO:0000256" key="1">
    <source>
        <dbReference type="ARBA" id="ARBA00000085"/>
    </source>
</evidence>
<evidence type="ECO:0000256" key="2">
    <source>
        <dbReference type="ARBA" id="ARBA00012438"/>
    </source>
</evidence>
<dbReference type="InterPro" id="IPR001610">
    <property type="entry name" value="PAC"/>
</dbReference>
<dbReference type="Gene3D" id="3.30.450.20">
    <property type="entry name" value="PAS domain"/>
    <property type="match status" value="3"/>
</dbReference>
<proteinExistence type="predicted"/>
<keyword evidence="9" id="KW-1185">Reference proteome</keyword>
<dbReference type="PANTHER" id="PTHR43304:SF1">
    <property type="entry name" value="PAC DOMAIN-CONTAINING PROTEIN"/>
    <property type="match status" value="1"/>
</dbReference>
<dbReference type="PROSITE" id="PS50113">
    <property type="entry name" value="PAC"/>
    <property type="match status" value="1"/>
</dbReference>
<organism evidence="8 9">
    <name type="scientific">Acidihalobacter aeolianus</name>
    <dbReference type="NCBI Taxonomy" id="2792603"/>
    <lineage>
        <taxon>Bacteria</taxon>
        <taxon>Pseudomonadati</taxon>
        <taxon>Pseudomonadota</taxon>
        <taxon>Gammaproteobacteria</taxon>
        <taxon>Chromatiales</taxon>
        <taxon>Ectothiorhodospiraceae</taxon>
        <taxon>Acidihalobacter</taxon>
    </lineage>
</organism>
<dbReference type="InterPro" id="IPR013656">
    <property type="entry name" value="PAS_4"/>
</dbReference>
<dbReference type="PROSITE" id="PS50112">
    <property type="entry name" value="PAS"/>
    <property type="match status" value="2"/>
</dbReference>
<dbReference type="EMBL" id="CP017448">
    <property type="protein sequence ID" value="AOV16204.1"/>
    <property type="molecule type" value="Genomic_DNA"/>
</dbReference>
<dbReference type="AlphaFoldDB" id="A0A1D8K5H9"/>
<evidence type="ECO:0000256" key="3">
    <source>
        <dbReference type="ARBA" id="ARBA00022553"/>
    </source>
</evidence>
<dbReference type="KEGG" id="aaeo:BJI67_03180"/>
<dbReference type="SUPFAM" id="SSF55785">
    <property type="entry name" value="PYP-like sensor domain (PAS domain)"/>
    <property type="match status" value="3"/>
</dbReference>
<gene>
    <name evidence="8" type="ORF">BJI67_03180</name>
</gene>
<dbReference type="InterPro" id="IPR035965">
    <property type="entry name" value="PAS-like_dom_sf"/>
</dbReference>
<reference evidence="8 9" key="1">
    <citation type="submission" date="2016-09" db="EMBL/GenBank/DDBJ databases">
        <title>Acidihalobacter prosperus V6 (DSM14174).</title>
        <authorList>
            <person name="Khaleque H.N."/>
            <person name="Ramsay J.P."/>
            <person name="Murphy R.J.T."/>
            <person name="Kaksonen A.H."/>
            <person name="Boxall N.J."/>
            <person name="Watkin E.L.J."/>
        </authorList>
    </citation>
    <scope>NUCLEOTIDE SEQUENCE [LARGE SCALE GENOMIC DNA]</scope>
    <source>
        <strain evidence="8 9">V6</strain>
    </source>
</reference>
<keyword evidence="4" id="KW-0808">Transferase</keyword>
<evidence type="ECO:0000256" key="5">
    <source>
        <dbReference type="ARBA" id="ARBA00022777"/>
    </source>
</evidence>
<evidence type="ECO:0000313" key="9">
    <source>
        <dbReference type="Proteomes" id="UP000095342"/>
    </source>
</evidence>
<dbReference type="SMART" id="SM00091">
    <property type="entry name" value="PAS"/>
    <property type="match status" value="2"/>
</dbReference>
<keyword evidence="5" id="KW-0418">Kinase</keyword>